<accession>S8CL76</accession>
<evidence type="ECO:0000256" key="12">
    <source>
        <dbReference type="ARBA" id="ARBA00081370"/>
    </source>
</evidence>
<dbReference type="PANTHER" id="PTHR47826">
    <property type="entry name" value="OS03G0164700 PROTEIN"/>
    <property type="match status" value="1"/>
</dbReference>
<sequence length="762" mass="83101">MLSLKVVGWFRGFAVQCGRRSAPLRSREIEGIKDIIAVASGKGGVGKSTTAVNLAVSLAKNCNLKVGLLDADVYGPSIPTMMKLKGKPEISTDKKMVPIENYGVKCISMGSLVAEGDAIVWRGLMARPRVMKALEQLTRGVRWGALDILVVDMPPGTGDAQISISQRLQLSGAVIVSTPQDVALMDARRGVKMFSKVNVPILGILENMSYFKCPNCSEPYYIFGRGGAQRTADEMGMKFLGEVMPCKIPLETEIRRCCDDGIPVASSNPDSLMQNQAAVSFKSDYALLHPRRRLKPLRNPRLSPPRREEFRFHSLPKCGAIEIPVAKQQQQRLNPLTLANGLVEGERIGSVGGKDIDVATLGNLCVDVVLNVSALPPESVDERKAYLEELSKSPPDKKHWEAGGNCNMAIAAARLGMRVVAVGHVGDEIYGHFLLDVLRDEGIVMIEINEENDRADTSAMDYETLICWVLVDPLHRHAFCSRADFSEKPAFAWLWSLSAEAKTTIRRSKTVFFNGYCFDELSPHLLVSALSYATEVGTSVFFDPGPRGKSLVNGTPEERRALDEFLRFSDVLLLTSEEAESLTGIRDPILAGEELLRRGVRTKWVIIKMGARGSVMITHSSISCAPGFKVKVIDTVGCGDSFVAAVAFGYIHKLPSINTLAVANAVGAATAMGCGAGRNVARLKQVVELVTESNLNEDDEFWEQLPEERQRSKGVSAEVTLLSKLVVDGSENLRVPLQRVVAELLAMLEVSEMAEQVDSTGL</sequence>
<dbReference type="GO" id="GO:0032981">
    <property type="term" value="P:mitochondrial respiratory chain complex I assembly"/>
    <property type="evidence" value="ECO:0007669"/>
    <property type="project" value="UniProtKB-ARBA"/>
</dbReference>
<evidence type="ECO:0000259" key="13">
    <source>
        <dbReference type="Pfam" id="PF00294"/>
    </source>
</evidence>
<dbReference type="InterPro" id="IPR019591">
    <property type="entry name" value="Mrp/NBP35_ATP-bd"/>
</dbReference>
<dbReference type="GO" id="GO:0005524">
    <property type="term" value="F:ATP binding"/>
    <property type="evidence" value="ECO:0007669"/>
    <property type="project" value="UniProtKB-KW"/>
</dbReference>
<dbReference type="EMBL" id="AUSU01004191">
    <property type="protein sequence ID" value="EPS65496.1"/>
    <property type="molecule type" value="Genomic_DNA"/>
</dbReference>
<dbReference type="GO" id="GO:0005759">
    <property type="term" value="C:mitochondrial matrix"/>
    <property type="evidence" value="ECO:0007669"/>
    <property type="project" value="UniProtKB-ARBA"/>
</dbReference>
<dbReference type="AlphaFoldDB" id="S8CL76"/>
<evidence type="ECO:0000313" key="15">
    <source>
        <dbReference type="Proteomes" id="UP000015453"/>
    </source>
</evidence>
<evidence type="ECO:0000256" key="7">
    <source>
        <dbReference type="ARBA" id="ARBA00022946"/>
    </source>
</evidence>
<dbReference type="InterPro" id="IPR033756">
    <property type="entry name" value="YlxH/NBP35"/>
</dbReference>
<keyword evidence="7" id="KW-0809">Transit peptide</keyword>
<dbReference type="OrthoDB" id="415590at2759"/>
<evidence type="ECO:0000313" key="14">
    <source>
        <dbReference type="EMBL" id="EPS65496.1"/>
    </source>
</evidence>
<dbReference type="Gene3D" id="3.40.50.300">
    <property type="entry name" value="P-loop containing nucleotide triphosphate hydrolases"/>
    <property type="match status" value="1"/>
</dbReference>
<comment type="similarity">
    <text evidence="11">Belongs to the Mrp/NBP35 ATP-binding proteins family.</text>
</comment>
<evidence type="ECO:0000256" key="8">
    <source>
        <dbReference type="ARBA" id="ARBA00023004"/>
    </source>
</evidence>
<dbReference type="InterPro" id="IPR027417">
    <property type="entry name" value="P-loop_NTPase"/>
</dbReference>
<dbReference type="InterPro" id="IPR029056">
    <property type="entry name" value="Ribokinase-like"/>
</dbReference>
<dbReference type="FunFam" id="3.40.50.300:FF:000709">
    <property type="entry name" value="Iron-sulfur protein NUBPL isoform X1"/>
    <property type="match status" value="1"/>
</dbReference>
<evidence type="ECO:0000256" key="9">
    <source>
        <dbReference type="ARBA" id="ARBA00023014"/>
    </source>
</evidence>
<dbReference type="HAMAP" id="MF_02040">
    <property type="entry name" value="Mrp_NBP35"/>
    <property type="match status" value="1"/>
</dbReference>
<comment type="caution">
    <text evidence="14">The sequence shown here is derived from an EMBL/GenBank/DDBJ whole genome shotgun (WGS) entry which is preliminary data.</text>
</comment>
<evidence type="ECO:0000256" key="5">
    <source>
        <dbReference type="ARBA" id="ARBA00022741"/>
    </source>
</evidence>
<dbReference type="InterPro" id="IPR011611">
    <property type="entry name" value="PfkB_dom"/>
</dbReference>
<dbReference type="GO" id="GO:0046872">
    <property type="term" value="F:metal ion binding"/>
    <property type="evidence" value="ECO:0007669"/>
    <property type="project" value="UniProtKB-KW"/>
</dbReference>
<proteinExistence type="inferred from homology"/>
<dbReference type="SUPFAM" id="SSF53613">
    <property type="entry name" value="Ribokinase-like"/>
    <property type="match status" value="1"/>
</dbReference>
<evidence type="ECO:0000256" key="2">
    <source>
        <dbReference type="ARBA" id="ARBA00004173"/>
    </source>
</evidence>
<dbReference type="GO" id="GO:0140663">
    <property type="term" value="F:ATP-dependent FeS chaperone activity"/>
    <property type="evidence" value="ECO:0007669"/>
    <property type="project" value="InterPro"/>
</dbReference>
<comment type="subcellular location">
    <subcellularLocation>
        <location evidence="2">Mitochondrion</location>
    </subcellularLocation>
</comment>
<evidence type="ECO:0000256" key="11">
    <source>
        <dbReference type="ARBA" id="ARBA00024036"/>
    </source>
</evidence>
<keyword evidence="15" id="KW-1185">Reference proteome</keyword>
<keyword evidence="4" id="KW-0479">Metal-binding</keyword>
<dbReference type="SUPFAM" id="SSF52540">
    <property type="entry name" value="P-loop containing nucleoside triphosphate hydrolases"/>
    <property type="match status" value="1"/>
</dbReference>
<protein>
    <recommendedName>
        <fullName evidence="12">Nucleotide-binding protein-like</fullName>
    </recommendedName>
</protein>
<gene>
    <name evidence="14" type="ORF">M569_09279</name>
</gene>
<feature type="domain" description="Carbohydrate kinase PfkB" evidence="13">
    <location>
        <begin position="398"/>
        <end position="672"/>
    </location>
</feature>
<keyword evidence="3" id="KW-0004">4Fe-4S</keyword>
<evidence type="ECO:0000256" key="4">
    <source>
        <dbReference type="ARBA" id="ARBA00022723"/>
    </source>
</evidence>
<keyword evidence="9" id="KW-0411">Iron-sulfur</keyword>
<comment type="cofactor">
    <cofactor evidence="1">
        <name>[4Fe-4S] cluster</name>
        <dbReference type="ChEBI" id="CHEBI:49883"/>
    </cofactor>
</comment>
<dbReference type="Pfam" id="PF00294">
    <property type="entry name" value="PfkB"/>
    <property type="match status" value="1"/>
</dbReference>
<reference evidence="14 15" key="1">
    <citation type="journal article" date="2013" name="BMC Genomics">
        <title>The miniature genome of a carnivorous plant Genlisea aurea contains a low number of genes and short non-coding sequences.</title>
        <authorList>
            <person name="Leushkin E.V."/>
            <person name="Sutormin R.A."/>
            <person name="Nabieva E.R."/>
            <person name="Penin A.A."/>
            <person name="Kondrashov A.S."/>
            <person name="Logacheva M.D."/>
        </authorList>
    </citation>
    <scope>NUCLEOTIDE SEQUENCE [LARGE SCALE GENOMIC DNA]</scope>
</reference>
<name>S8CL76_9LAMI</name>
<dbReference type="GO" id="GO:0016226">
    <property type="term" value="P:iron-sulfur cluster assembly"/>
    <property type="evidence" value="ECO:0007669"/>
    <property type="project" value="InterPro"/>
</dbReference>
<dbReference type="CDD" id="cd02037">
    <property type="entry name" value="Mrp_NBP35"/>
    <property type="match status" value="1"/>
</dbReference>
<evidence type="ECO:0000256" key="1">
    <source>
        <dbReference type="ARBA" id="ARBA00001966"/>
    </source>
</evidence>
<dbReference type="Pfam" id="PF10609">
    <property type="entry name" value="ParA"/>
    <property type="match status" value="1"/>
</dbReference>
<dbReference type="Proteomes" id="UP000015453">
    <property type="component" value="Unassembled WGS sequence"/>
</dbReference>
<dbReference type="GO" id="GO:0051539">
    <property type="term" value="F:4 iron, 4 sulfur cluster binding"/>
    <property type="evidence" value="ECO:0007669"/>
    <property type="project" value="UniProtKB-KW"/>
</dbReference>
<evidence type="ECO:0000256" key="10">
    <source>
        <dbReference type="ARBA" id="ARBA00023128"/>
    </source>
</evidence>
<keyword evidence="5" id="KW-0547">Nucleotide-binding</keyword>
<dbReference type="Gene3D" id="3.40.1190.20">
    <property type="match status" value="1"/>
</dbReference>
<dbReference type="PANTHER" id="PTHR47826:SF1">
    <property type="entry name" value="OS03G0164700 PROTEIN"/>
    <property type="match status" value="1"/>
</dbReference>
<evidence type="ECO:0000256" key="3">
    <source>
        <dbReference type="ARBA" id="ARBA00022485"/>
    </source>
</evidence>
<evidence type="ECO:0000256" key="6">
    <source>
        <dbReference type="ARBA" id="ARBA00022840"/>
    </source>
</evidence>
<keyword evidence="6" id="KW-0067">ATP-binding</keyword>
<organism evidence="14 15">
    <name type="scientific">Genlisea aurea</name>
    <dbReference type="NCBI Taxonomy" id="192259"/>
    <lineage>
        <taxon>Eukaryota</taxon>
        <taxon>Viridiplantae</taxon>
        <taxon>Streptophyta</taxon>
        <taxon>Embryophyta</taxon>
        <taxon>Tracheophyta</taxon>
        <taxon>Spermatophyta</taxon>
        <taxon>Magnoliopsida</taxon>
        <taxon>eudicotyledons</taxon>
        <taxon>Gunneridae</taxon>
        <taxon>Pentapetalae</taxon>
        <taxon>asterids</taxon>
        <taxon>lamiids</taxon>
        <taxon>Lamiales</taxon>
        <taxon>Lentibulariaceae</taxon>
        <taxon>Genlisea</taxon>
    </lineage>
</organism>
<keyword evidence="10" id="KW-0496">Mitochondrion</keyword>
<keyword evidence="8" id="KW-0408">Iron</keyword>